<feature type="region of interest" description="Disordered" evidence="1">
    <location>
        <begin position="1"/>
        <end position="77"/>
    </location>
</feature>
<dbReference type="OrthoDB" id="71407at2759"/>
<dbReference type="Proteomes" id="UP000317494">
    <property type="component" value="Unassembled WGS sequence"/>
</dbReference>
<evidence type="ECO:0000313" key="5">
    <source>
        <dbReference type="Proteomes" id="UP000320475"/>
    </source>
</evidence>
<dbReference type="EMBL" id="QEAM01000112">
    <property type="protein sequence ID" value="TPX46150.1"/>
    <property type="molecule type" value="Genomic_DNA"/>
</dbReference>
<dbReference type="Gene3D" id="1.10.260.100">
    <property type="match status" value="2"/>
</dbReference>
<evidence type="ECO:0000313" key="2">
    <source>
        <dbReference type="EMBL" id="TPX34958.1"/>
    </source>
</evidence>
<protein>
    <recommendedName>
        <fullName evidence="6">STI1/HOP DP domain-containing protein</fullName>
    </recommendedName>
</protein>
<comment type="caution">
    <text evidence="2">The sequence shown here is derived from an EMBL/GenBank/DDBJ whole genome shotgun (WGS) entry which is preliminary data.</text>
</comment>
<dbReference type="AlphaFoldDB" id="A0A507C6I4"/>
<gene>
    <name evidence="3" type="ORF">SeLEV6574_g03378</name>
    <name evidence="2" type="ORF">SeMB42_g07245</name>
</gene>
<accession>A0A507C6I4</accession>
<evidence type="ECO:0000313" key="4">
    <source>
        <dbReference type="Proteomes" id="UP000317494"/>
    </source>
</evidence>
<sequence length="265" mass="29321">MDSPPELEDMGAVLRARRDQTRQANLPAHPSPKRKPAPGGLLEPTYAPFLVDKPIAPAPHQLHQNQSKPSAGLAGLKKGFLSGSPVASKTKQLPPLVKPSSTKQDELRFNSVQDAMKSQEWLTPSFLHQLESHPRLAKLFTDPEFVMAAESMSKNPEATIRQMSQKKPELLKGLQEFAQLLASHIDTTFVKPVAEDEPLAPDEQRIIDRVMKDTVVQDALKDPRVQQVLLKIKENPVELSHAMTNAELRPKIQSLINAGLLSVVQ</sequence>
<dbReference type="VEuPathDB" id="FungiDB:SeMB42_g07245"/>
<dbReference type="EMBL" id="QEAN01000486">
    <property type="protein sequence ID" value="TPX34958.1"/>
    <property type="molecule type" value="Genomic_DNA"/>
</dbReference>
<organism evidence="2 4">
    <name type="scientific">Synchytrium endobioticum</name>
    <dbReference type="NCBI Taxonomy" id="286115"/>
    <lineage>
        <taxon>Eukaryota</taxon>
        <taxon>Fungi</taxon>
        <taxon>Fungi incertae sedis</taxon>
        <taxon>Chytridiomycota</taxon>
        <taxon>Chytridiomycota incertae sedis</taxon>
        <taxon>Chytridiomycetes</taxon>
        <taxon>Synchytriales</taxon>
        <taxon>Synchytriaceae</taxon>
        <taxon>Synchytrium</taxon>
    </lineage>
</organism>
<evidence type="ECO:0000313" key="3">
    <source>
        <dbReference type="EMBL" id="TPX46150.1"/>
    </source>
</evidence>
<name>A0A507C6I4_9FUNG</name>
<dbReference type="Proteomes" id="UP000320475">
    <property type="component" value="Unassembled WGS sequence"/>
</dbReference>
<keyword evidence="4" id="KW-1185">Reference proteome</keyword>
<dbReference type="STRING" id="286115.A0A507C6I4"/>
<reference evidence="4 5" key="1">
    <citation type="journal article" date="2019" name="Sci. Rep.">
        <title>Comparative genomics of chytrid fungi reveal insights into the obligate biotrophic and pathogenic lifestyle of Synchytrium endobioticum.</title>
        <authorList>
            <person name="van de Vossenberg B.T.L.H."/>
            <person name="Warris S."/>
            <person name="Nguyen H.D.T."/>
            <person name="van Gent-Pelzer M.P.E."/>
            <person name="Joly D.L."/>
            <person name="van de Geest H.C."/>
            <person name="Bonants P.J.M."/>
            <person name="Smith D.S."/>
            <person name="Levesque C.A."/>
            <person name="van der Lee T.A.J."/>
        </authorList>
    </citation>
    <scope>NUCLEOTIDE SEQUENCE [LARGE SCALE GENOMIC DNA]</scope>
    <source>
        <strain evidence="3 5">LEV6574</strain>
        <strain evidence="2 4">MB42</strain>
    </source>
</reference>
<evidence type="ECO:0000256" key="1">
    <source>
        <dbReference type="SAM" id="MobiDB-lite"/>
    </source>
</evidence>
<evidence type="ECO:0008006" key="6">
    <source>
        <dbReference type="Google" id="ProtNLM"/>
    </source>
</evidence>
<proteinExistence type="predicted"/>